<dbReference type="OrthoDB" id="5460477at2"/>
<sequence>MHAYFFNGLIALDQLLNVLVFNGMPDETISARSFREKDTSVFWRLFNRAIDTVFLRLFGIVDHSQAAFVAEMQRLEMPKCYQMGVK</sequence>
<evidence type="ECO:0000313" key="1">
    <source>
        <dbReference type="EMBL" id="ASF48166.1"/>
    </source>
</evidence>
<dbReference type="RefSeq" id="WP_088621036.1">
    <property type="nucleotide sequence ID" value="NZ_CP022129.1"/>
</dbReference>
<evidence type="ECO:0000313" key="2">
    <source>
        <dbReference type="Proteomes" id="UP000197019"/>
    </source>
</evidence>
<organism evidence="1 2">
    <name type="scientific">Methylovulum psychrotolerans</name>
    <dbReference type="NCBI Taxonomy" id="1704499"/>
    <lineage>
        <taxon>Bacteria</taxon>
        <taxon>Pseudomonadati</taxon>
        <taxon>Pseudomonadota</taxon>
        <taxon>Gammaproteobacteria</taxon>
        <taxon>Methylococcales</taxon>
        <taxon>Methylococcaceae</taxon>
        <taxon>Methylovulum</taxon>
    </lineage>
</organism>
<dbReference type="KEGG" id="mpsy:CEK71_20025"/>
<protein>
    <submittedName>
        <fullName evidence="1">Uncharacterized protein</fullName>
    </submittedName>
</protein>
<name>A0A1Z4C3P5_9GAMM</name>
<keyword evidence="2" id="KW-1185">Reference proteome</keyword>
<accession>A0A1Z4C3P5</accession>
<proteinExistence type="predicted"/>
<dbReference type="Proteomes" id="UP000197019">
    <property type="component" value="Chromosome"/>
</dbReference>
<reference evidence="1 2" key="1">
    <citation type="submission" date="2017-06" db="EMBL/GenBank/DDBJ databases">
        <title>Genome Sequencing of the methanotroph Methylovulum psychrotolerants str. HV10-M2 isolated from a high-altitude environment.</title>
        <authorList>
            <person name="Mateos-Rivera A."/>
        </authorList>
    </citation>
    <scope>NUCLEOTIDE SEQUENCE [LARGE SCALE GENOMIC DNA]</scope>
    <source>
        <strain evidence="1 2">HV10_M2</strain>
    </source>
</reference>
<dbReference type="AlphaFoldDB" id="A0A1Z4C3P5"/>
<gene>
    <name evidence="1" type="ORF">CEK71_20025</name>
</gene>
<dbReference type="EMBL" id="CP022129">
    <property type="protein sequence ID" value="ASF48166.1"/>
    <property type="molecule type" value="Genomic_DNA"/>
</dbReference>